<keyword evidence="5" id="KW-0688">Ribosomal frameshifting</keyword>
<feature type="region of interest" description="Disordered" evidence="10">
    <location>
        <begin position="181"/>
        <end position="208"/>
    </location>
</feature>
<keyword evidence="8" id="KW-1133">Transmembrane helix</keyword>
<dbReference type="GO" id="GO:0016020">
    <property type="term" value="C:membrane"/>
    <property type="evidence" value="ECO:0007669"/>
    <property type="project" value="UniProtKB-SubCell"/>
</dbReference>
<dbReference type="InterPro" id="IPR018019">
    <property type="entry name" value="Luteovirus_Orf2"/>
</dbReference>
<dbReference type="PRINTS" id="PR00913">
    <property type="entry name" value="LVIRUSORF2"/>
</dbReference>
<evidence type="ECO:0000256" key="5">
    <source>
        <dbReference type="ARBA" id="ARBA00022758"/>
    </source>
</evidence>
<keyword evidence="2" id="KW-0645">Protease</keyword>
<comment type="subcellular location">
    <subcellularLocation>
        <location evidence="1">Membrane</location>
        <topology evidence="1">Multi-pass membrane protein</topology>
    </subcellularLocation>
</comment>
<sequence>VHAGGHKDHNENLLSPIPDVPGLTSPDFEYETTAPKGTVFTEKDIKSITKALKVLNFKSKTGKNWADYSSDDDDEYLSKKPVVVEEEFFDAKPEPEVIPKPKAEKLFVMNETAKANLDLIQPELRKDFLDKYAKRVVVIPKPLKAEEKTTTVCVENEMQTKELEKKLTTFTFGSFKSEEKALEPGSKSPICLSTPLKSGNGEGSQKSCQTKDLELAVPIQKESTDCSNDMVSLLMQKLVDKINMEKIEEAVITKVSSKVLSAPRKKKTRKQRSKQQKTSSSTLAPSTPGKYIPPNLRSQDSKKQAQSPPPTAPCVPKTASGAKNSPGNIPNWVRKQKVSGGQNSAEKPKSTA</sequence>
<keyword evidence="9" id="KW-0472">Membrane</keyword>
<dbReference type="GO" id="GO:0075523">
    <property type="term" value="P:viral translational frameshifting"/>
    <property type="evidence" value="ECO:0007669"/>
    <property type="project" value="UniProtKB-KW"/>
</dbReference>
<feature type="compositionally biased region" description="Basic and acidic residues" evidence="10">
    <location>
        <begin position="1"/>
        <end position="11"/>
    </location>
</feature>
<feature type="region of interest" description="Disordered" evidence="10">
    <location>
        <begin position="253"/>
        <end position="352"/>
    </location>
</feature>
<feature type="region of interest" description="Disordered" evidence="10">
    <location>
        <begin position="1"/>
        <end position="27"/>
    </location>
</feature>
<evidence type="ECO:0000256" key="8">
    <source>
        <dbReference type="ARBA" id="ARBA00022989"/>
    </source>
</evidence>
<keyword evidence="4" id="KW-0732">Signal</keyword>
<keyword evidence="6" id="KW-0378">Hydrolase</keyword>
<evidence type="ECO:0000256" key="2">
    <source>
        <dbReference type="ARBA" id="ARBA00022670"/>
    </source>
</evidence>
<keyword evidence="3" id="KW-0812">Transmembrane</keyword>
<reference evidence="12" key="1">
    <citation type="journal article" date="2014" name="Virus Res.">
        <title>Unraveling complex viral infections in cassava (Manihot esculenta Crantz) from Colombia.</title>
        <authorList>
            <person name="Carvajal-Yepes M."/>
            <person name="Olaya C."/>
            <person name="Lozano I."/>
            <person name="Cuervo M."/>
            <person name="Castano M."/>
            <person name="Cuellar W.J."/>
        </authorList>
    </citation>
    <scope>NUCLEOTIDE SEQUENCE</scope>
    <source>
        <strain evidence="12">CM5460-10</strain>
    </source>
</reference>
<feature type="compositionally biased region" description="Basic residues" evidence="10">
    <location>
        <begin position="263"/>
        <end position="275"/>
    </location>
</feature>
<evidence type="ECO:0000256" key="1">
    <source>
        <dbReference type="ARBA" id="ARBA00004141"/>
    </source>
</evidence>
<dbReference type="PROSITE" id="PS51868">
    <property type="entry name" value="PEPTIDASE_S39"/>
    <property type="match status" value="1"/>
</dbReference>
<evidence type="ECO:0000256" key="7">
    <source>
        <dbReference type="ARBA" id="ARBA00022825"/>
    </source>
</evidence>
<evidence type="ECO:0000256" key="10">
    <source>
        <dbReference type="SAM" id="MobiDB-lite"/>
    </source>
</evidence>
<proteinExistence type="predicted"/>
<dbReference type="Pfam" id="PF02122">
    <property type="entry name" value="Peptidase_S39"/>
    <property type="match status" value="1"/>
</dbReference>
<feature type="non-terminal residue" evidence="12">
    <location>
        <position position="1"/>
    </location>
</feature>
<evidence type="ECO:0000256" key="3">
    <source>
        <dbReference type="ARBA" id="ARBA00022692"/>
    </source>
</evidence>
<name>V9PRF9_9VIRU</name>
<protein>
    <submittedName>
        <fullName evidence="12">ORF1</fullName>
    </submittedName>
</protein>
<feature type="domain" description="Peptidase S39" evidence="11">
    <location>
        <begin position="1"/>
        <end position="31"/>
    </location>
</feature>
<organism evidence="12">
    <name type="scientific">Cassava Polero-like virus</name>
    <dbReference type="NCBI Taxonomy" id="1427160"/>
    <lineage>
        <taxon>Viruses</taxon>
        <taxon>Riboviria</taxon>
        <taxon>Orthornavirae</taxon>
        <taxon>Pisuviricota</taxon>
        <taxon>Pisoniviricetes</taxon>
        <taxon>Sobelivirales</taxon>
        <taxon>Solemoviridae</taxon>
        <taxon>Polerovirus</taxon>
    </lineage>
</organism>
<evidence type="ECO:0000259" key="11">
    <source>
        <dbReference type="PROSITE" id="PS51868"/>
    </source>
</evidence>
<evidence type="ECO:0000256" key="9">
    <source>
        <dbReference type="ARBA" id="ARBA00023136"/>
    </source>
</evidence>
<dbReference type="GO" id="GO:0070008">
    <property type="term" value="F:serine-type exopeptidase activity"/>
    <property type="evidence" value="ECO:0007669"/>
    <property type="project" value="InterPro"/>
</dbReference>
<evidence type="ECO:0000256" key="6">
    <source>
        <dbReference type="ARBA" id="ARBA00022801"/>
    </source>
</evidence>
<evidence type="ECO:0000313" key="12">
    <source>
        <dbReference type="EMBL" id="AHA91814.1"/>
    </source>
</evidence>
<dbReference type="GO" id="GO:0006508">
    <property type="term" value="P:proteolysis"/>
    <property type="evidence" value="ECO:0007669"/>
    <property type="project" value="UniProtKB-KW"/>
</dbReference>
<dbReference type="EMBL" id="KC505249">
    <property type="protein sequence ID" value="AHA91814.1"/>
    <property type="molecule type" value="Genomic_RNA"/>
</dbReference>
<evidence type="ECO:0000256" key="4">
    <source>
        <dbReference type="ARBA" id="ARBA00022729"/>
    </source>
</evidence>
<dbReference type="InterPro" id="IPR000382">
    <property type="entry name" value="Peptidase_S39B_luteovirus"/>
</dbReference>
<keyword evidence="7" id="KW-0720">Serine protease</keyword>
<accession>V9PRF9</accession>
<dbReference type="GO" id="GO:0004252">
    <property type="term" value="F:serine-type endopeptidase activity"/>
    <property type="evidence" value="ECO:0007669"/>
    <property type="project" value="InterPro"/>
</dbReference>